<organism evidence="2">
    <name type="scientific">marine metagenome</name>
    <dbReference type="NCBI Taxonomy" id="408172"/>
    <lineage>
        <taxon>unclassified sequences</taxon>
        <taxon>metagenomes</taxon>
        <taxon>ecological metagenomes</taxon>
    </lineage>
</organism>
<feature type="domain" description="1-deoxy-D-xylulose 5-phosphate reductoisomerase N-terminal" evidence="1">
    <location>
        <begin position="1"/>
        <end position="40"/>
    </location>
</feature>
<evidence type="ECO:0000313" key="2">
    <source>
        <dbReference type="EMBL" id="SVB28210.1"/>
    </source>
</evidence>
<dbReference type="AlphaFoldDB" id="A0A382CPZ6"/>
<protein>
    <recommendedName>
        <fullName evidence="1">1-deoxy-D-xylulose 5-phosphate reductoisomerase N-terminal domain-containing protein</fullName>
    </recommendedName>
</protein>
<sequence>MGATGSIGLNTLDVISLHPDKYNVFALSANTDWEKMLKLCE</sequence>
<proteinExistence type="predicted"/>
<dbReference type="Pfam" id="PF02670">
    <property type="entry name" value="DXP_reductoisom"/>
    <property type="match status" value="1"/>
</dbReference>
<dbReference type="GO" id="GO:0070402">
    <property type="term" value="F:NADPH binding"/>
    <property type="evidence" value="ECO:0007669"/>
    <property type="project" value="InterPro"/>
</dbReference>
<dbReference type="InterPro" id="IPR036291">
    <property type="entry name" value="NAD(P)-bd_dom_sf"/>
</dbReference>
<dbReference type="EMBL" id="UINC01035580">
    <property type="protein sequence ID" value="SVB28210.1"/>
    <property type="molecule type" value="Genomic_DNA"/>
</dbReference>
<gene>
    <name evidence="2" type="ORF">METZ01_LOCUS181064</name>
</gene>
<dbReference type="InterPro" id="IPR013512">
    <property type="entry name" value="DXP_reductoisomerase_N"/>
</dbReference>
<reference evidence="2" key="1">
    <citation type="submission" date="2018-05" db="EMBL/GenBank/DDBJ databases">
        <authorList>
            <person name="Lanie J.A."/>
            <person name="Ng W.-L."/>
            <person name="Kazmierczak K.M."/>
            <person name="Andrzejewski T.M."/>
            <person name="Davidsen T.M."/>
            <person name="Wayne K.J."/>
            <person name="Tettelin H."/>
            <person name="Glass J.I."/>
            <person name="Rusch D."/>
            <person name="Podicherti R."/>
            <person name="Tsui H.-C.T."/>
            <person name="Winkler M.E."/>
        </authorList>
    </citation>
    <scope>NUCLEOTIDE SEQUENCE</scope>
</reference>
<dbReference type="SUPFAM" id="SSF51735">
    <property type="entry name" value="NAD(P)-binding Rossmann-fold domains"/>
    <property type="match status" value="1"/>
</dbReference>
<accession>A0A382CPZ6</accession>
<name>A0A382CPZ6_9ZZZZ</name>
<feature type="non-terminal residue" evidence="2">
    <location>
        <position position="41"/>
    </location>
</feature>
<evidence type="ECO:0000259" key="1">
    <source>
        <dbReference type="Pfam" id="PF02670"/>
    </source>
</evidence>
<dbReference type="Gene3D" id="3.40.50.720">
    <property type="entry name" value="NAD(P)-binding Rossmann-like Domain"/>
    <property type="match status" value="1"/>
</dbReference>